<evidence type="ECO:0000256" key="9">
    <source>
        <dbReference type="ARBA" id="ARBA00023002"/>
    </source>
</evidence>
<evidence type="ECO:0000259" key="12">
    <source>
        <dbReference type="Pfam" id="PF01180"/>
    </source>
</evidence>
<dbReference type="PROSITE" id="PS00912">
    <property type="entry name" value="DHODEHASE_2"/>
    <property type="match status" value="1"/>
</dbReference>
<evidence type="ECO:0000256" key="6">
    <source>
        <dbReference type="ARBA" id="ARBA00022630"/>
    </source>
</evidence>
<evidence type="ECO:0000256" key="1">
    <source>
        <dbReference type="ARBA" id="ARBA00003616"/>
    </source>
</evidence>
<dbReference type="NCBIfam" id="TIGR01037">
    <property type="entry name" value="pyrD_sub1_fam"/>
    <property type="match status" value="1"/>
</dbReference>
<feature type="binding site" evidence="11">
    <location>
        <position position="127"/>
    </location>
    <ligand>
        <name>FMN</name>
        <dbReference type="ChEBI" id="CHEBI:58210"/>
    </ligand>
</feature>
<comment type="similarity">
    <text evidence="4 11">Belongs to the dihydroorotate dehydrogenase family. Type 1 subfamily.</text>
</comment>
<dbReference type="InterPro" id="IPR001295">
    <property type="entry name" value="Dihydroorotate_DH_CS"/>
</dbReference>
<evidence type="ECO:0000256" key="10">
    <source>
        <dbReference type="ARBA" id="ARBA00048996"/>
    </source>
</evidence>
<evidence type="ECO:0000313" key="13">
    <source>
        <dbReference type="EMBL" id="WFD09605.1"/>
    </source>
</evidence>
<dbReference type="EC" id="1.3.-.-" evidence="11"/>
<feature type="binding site" evidence="11">
    <location>
        <position position="165"/>
    </location>
    <ligand>
        <name>FMN</name>
        <dbReference type="ChEBI" id="CHEBI:58210"/>
    </ligand>
</feature>
<dbReference type="InterPro" id="IPR050074">
    <property type="entry name" value="DHO_dehydrogenase"/>
</dbReference>
<keyword evidence="8 11" id="KW-0665">Pyrimidine biosynthesis</keyword>
<evidence type="ECO:0000256" key="4">
    <source>
        <dbReference type="ARBA" id="ARBA00008008"/>
    </source>
</evidence>
<dbReference type="InterPro" id="IPR012135">
    <property type="entry name" value="Dihydroorotate_DH_1_2"/>
</dbReference>
<dbReference type="GO" id="GO:0004589">
    <property type="term" value="F:dihydroorotate dehydrogenase (NAD+) activity"/>
    <property type="evidence" value="ECO:0007669"/>
    <property type="project" value="UniProtKB-EC"/>
</dbReference>
<accession>A0ABY8E9M5</accession>
<evidence type="ECO:0000256" key="5">
    <source>
        <dbReference type="ARBA" id="ARBA00022490"/>
    </source>
</evidence>
<evidence type="ECO:0000256" key="2">
    <source>
        <dbReference type="ARBA" id="ARBA00004496"/>
    </source>
</evidence>
<feature type="binding site" evidence="11">
    <location>
        <begin position="46"/>
        <end position="47"/>
    </location>
    <ligand>
        <name>FMN</name>
        <dbReference type="ChEBI" id="CHEBI:58210"/>
    </ligand>
</feature>
<feature type="binding site" evidence="11">
    <location>
        <begin position="265"/>
        <end position="266"/>
    </location>
    <ligand>
        <name>FMN</name>
        <dbReference type="ChEBI" id="CHEBI:58210"/>
    </ligand>
</feature>
<dbReference type="HAMAP" id="MF_00224">
    <property type="entry name" value="DHO_dh_type1"/>
    <property type="match status" value="1"/>
</dbReference>
<organism evidence="13 14">
    <name type="scientific">Tepidibacter hydrothermalis</name>
    <dbReference type="NCBI Taxonomy" id="3036126"/>
    <lineage>
        <taxon>Bacteria</taxon>
        <taxon>Bacillati</taxon>
        <taxon>Bacillota</taxon>
        <taxon>Clostridia</taxon>
        <taxon>Peptostreptococcales</taxon>
        <taxon>Peptostreptococcaceae</taxon>
        <taxon>Tepidibacter</taxon>
    </lineage>
</organism>
<feature type="domain" description="Dihydroorotate dehydrogenase catalytic" evidence="12">
    <location>
        <begin position="5"/>
        <end position="286"/>
    </location>
</feature>
<feature type="binding site" evidence="11">
    <location>
        <position position="127"/>
    </location>
    <ligand>
        <name>substrate</name>
    </ligand>
</feature>
<dbReference type="CDD" id="cd04740">
    <property type="entry name" value="DHOD_1B_like"/>
    <property type="match status" value="1"/>
</dbReference>
<dbReference type="InterPro" id="IPR033888">
    <property type="entry name" value="DHOD_1B"/>
</dbReference>
<feature type="binding site" evidence="11">
    <location>
        <begin position="70"/>
        <end position="74"/>
    </location>
    <ligand>
        <name>substrate</name>
    </ligand>
</feature>
<dbReference type="SUPFAM" id="SSF51395">
    <property type="entry name" value="FMN-linked oxidoreductases"/>
    <property type="match status" value="1"/>
</dbReference>
<protein>
    <recommendedName>
        <fullName evidence="11">Dihydroorotate dehydrogenase</fullName>
        <shortName evidence="11">DHOD</shortName>
        <shortName evidence="11">DHODase</shortName>
        <shortName evidence="11">DHOdehase</shortName>
        <ecNumber evidence="11">1.3.-.-</ecNumber>
    </recommendedName>
</protein>
<dbReference type="PANTHER" id="PTHR48109:SF1">
    <property type="entry name" value="DIHYDROOROTATE DEHYDROGENASE (FUMARATE)"/>
    <property type="match status" value="1"/>
</dbReference>
<dbReference type="InterPro" id="IPR049622">
    <property type="entry name" value="Dihydroorotate_DH_I"/>
</dbReference>
<feature type="binding site" evidence="11">
    <location>
        <position position="21"/>
    </location>
    <ligand>
        <name>FMN</name>
        <dbReference type="ChEBI" id="CHEBI:58210"/>
    </ligand>
</feature>
<keyword evidence="6 11" id="KW-0285">Flavoprotein</keyword>
<sequence length="302" mass="32346">MSNLGFNIAGVEFKNPVMTASGTFGSVGKEFEQFIDLSSLGAIVVKGISLDPWDGNNSPRIAETYGGMINSVGLQNDGVDNFIKNDMKFLQKHDTNIIVNIAGKTVDEYKEVARRLNDTDIDMIELNISCPNVKEGGVAFGTNALMAESITKEVKSVTNKPLIVKLSPNVTDITEIARAVENGGADCISMINTLIGMKIDIHRRKPVLFNKIGGLSGPAIKPVAIRMVHQVSKTVKIPIIGMGGIMNGEDAIEFIMAGATGVAVGTANLINPTATMDVLDGIKKYMNDYNITDLSSIRGIID</sequence>
<dbReference type="InterPro" id="IPR005720">
    <property type="entry name" value="Dihydroorotate_DH_cat"/>
</dbReference>
<feature type="active site" description="Nucleophile" evidence="11">
    <location>
        <position position="130"/>
    </location>
</feature>
<keyword evidence="14" id="KW-1185">Reference proteome</keyword>
<evidence type="ECO:0000313" key="14">
    <source>
        <dbReference type="Proteomes" id="UP001222800"/>
    </source>
</evidence>
<feature type="binding site" evidence="11">
    <location>
        <begin position="192"/>
        <end position="193"/>
    </location>
    <ligand>
        <name>substrate</name>
    </ligand>
</feature>
<feature type="binding site" evidence="11">
    <location>
        <position position="46"/>
    </location>
    <ligand>
        <name>substrate</name>
    </ligand>
</feature>
<dbReference type="NCBIfam" id="NF005574">
    <property type="entry name" value="PRK07259.1"/>
    <property type="match status" value="1"/>
</dbReference>
<reference evidence="13 14" key="1">
    <citation type="submission" date="2023-03" db="EMBL/GenBank/DDBJ databases">
        <title>Complete genome sequence of Tepidibacter sp. SWIR-1, isolated from a deep-sea hydrothermal vent.</title>
        <authorList>
            <person name="Li X."/>
        </authorList>
    </citation>
    <scope>NUCLEOTIDE SEQUENCE [LARGE SCALE GENOMIC DNA]</scope>
    <source>
        <strain evidence="13 14">SWIR-1</strain>
    </source>
</reference>
<proteinExistence type="inferred from homology"/>
<comment type="function">
    <text evidence="1">Catalyzes the conversion of dihydroorotate to orotate with NAD(+) as electron acceptor.</text>
</comment>
<name>A0ABY8E9M5_9FIRM</name>
<dbReference type="EMBL" id="CP120733">
    <property type="protein sequence ID" value="WFD09605.1"/>
    <property type="molecule type" value="Genomic_DNA"/>
</dbReference>
<dbReference type="Pfam" id="PF01180">
    <property type="entry name" value="DHO_dh"/>
    <property type="match status" value="1"/>
</dbReference>
<dbReference type="RefSeq" id="WP_277731535.1">
    <property type="nucleotide sequence ID" value="NZ_CP120733.1"/>
</dbReference>
<gene>
    <name evidence="11" type="primary">pyrD</name>
    <name evidence="13" type="ORF">P4S50_14605</name>
</gene>
<comment type="catalytic activity">
    <reaction evidence="10">
        <text>(S)-dihydroorotate + NAD(+) = orotate + NADH + H(+)</text>
        <dbReference type="Rhea" id="RHEA:13513"/>
        <dbReference type="ChEBI" id="CHEBI:15378"/>
        <dbReference type="ChEBI" id="CHEBI:30839"/>
        <dbReference type="ChEBI" id="CHEBI:30864"/>
        <dbReference type="ChEBI" id="CHEBI:57540"/>
        <dbReference type="ChEBI" id="CHEBI:57945"/>
        <dbReference type="EC" id="1.3.1.14"/>
    </reaction>
</comment>
<evidence type="ECO:0000256" key="11">
    <source>
        <dbReference type="HAMAP-Rule" id="MF_00224"/>
    </source>
</evidence>
<keyword evidence="5 11" id="KW-0963">Cytoplasm</keyword>
<comment type="catalytic activity">
    <reaction evidence="11">
        <text>(S)-dihydroorotate + A = orotate + AH2</text>
        <dbReference type="Rhea" id="RHEA:18073"/>
        <dbReference type="ChEBI" id="CHEBI:13193"/>
        <dbReference type="ChEBI" id="CHEBI:17499"/>
        <dbReference type="ChEBI" id="CHEBI:30839"/>
        <dbReference type="ChEBI" id="CHEBI:30864"/>
    </reaction>
</comment>
<evidence type="ECO:0000256" key="7">
    <source>
        <dbReference type="ARBA" id="ARBA00022643"/>
    </source>
</evidence>
<evidence type="ECO:0000256" key="8">
    <source>
        <dbReference type="ARBA" id="ARBA00022975"/>
    </source>
</evidence>
<comment type="subcellular location">
    <subcellularLocation>
        <location evidence="2 11">Cytoplasm</location>
    </subcellularLocation>
</comment>
<dbReference type="Proteomes" id="UP001222800">
    <property type="component" value="Chromosome"/>
</dbReference>
<keyword evidence="7 11" id="KW-0288">FMN</keyword>
<evidence type="ECO:0000256" key="3">
    <source>
        <dbReference type="ARBA" id="ARBA00004715"/>
    </source>
</evidence>
<feature type="binding site" evidence="11">
    <location>
        <begin position="243"/>
        <end position="244"/>
    </location>
    <ligand>
        <name>FMN</name>
        <dbReference type="ChEBI" id="CHEBI:58210"/>
    </ligand>
</feature>
<feature type="binding site" evidence="11">
    <location>
        <position position="191"/>
    </location>
    <ligand>
        <name>FMN</name>
        <dbReference type="ChEBI" id="CHEBI:58210"/>
    </ligand>
</feature>
<comment type="cofactor">
    <cofactor evidence="11">
        <name>FMN</name>
        <dbReference type="ChEBI" id="CHEBI:58210"/>
    </cofactor>
    <text evidence="11">Binds 1 FMN per subunit.</text>
</comment>
<dbReference type="PANTHER" id="PTHR48109">
    <property type="entry name" value="DIHYDROOROTATE DEHYDROGENASE (QUINONE), MITOCHONDRIAL-RELATED"/>
    <property type="match status" value="1"/>
</dbReference>
<dbReference type="Gene3D" id="3.20.20.70">
    <property type="entry name" value="Aldolase class I"/>
    <property type="match status" value="1"/>
</dbReference>
<dbReference type="PIRSF" id="PIRSF000164">
    <property type="entry name" value="DHO_oxidase"/>
    <property type="match status" value="1"/>
</dbReference>
<feature type="binding site" evidence="11">
    <location>
        <position position="100"/>
    </location>
    <ligand>
        <name>FMN</name>
        <dbReference type="ChEBI" id="CHEBI:58210"/>
    </ligand>
</feature>
<keyword evidence="9 11" id="KW-0560">Oxidoreductase</keyword>
<dbReference type="InterPro" id="IPR024920">
    <property type="entry name" value="Dihydroorotate_DH_1"/>
</dbReference>
<feature type="binding site" evidence="11">
    <location>
        <position position="217"/>
    </location>
    <ligand>
        <name>FMN</name>
        <dbReference type="ChEBI" id="CHEBI:58210"/>
    </ligand>
</feature>
<comment type="pathway">
    <text evidence="3">Pyrimidine metabolism; UMP biosynthesis via de novo pathway; orotate from (S)-dihydroorotate (NAD(+) route): step 1/1.</text>
</comment>
<dbReference type="InterPro" id="IPR013785">
    <property type="entry name" value="Aldolase_TIM"/>
</dbReference>